<dbReference type="Proteomes" id="UP000189229">
    <property type="component" value="Unassembled WGS sequence"/>
</dbReference>
<evidence type="ECO:0000313" key="2">
    <source>
        <dbReference type="EMBL" id="OOK66772.1"/>
    </source>
</evidence>
<dbReference type="AlphaFoldDB" id="A0A1V3XDN2"/>
<protein>
    <submittedName>
        <fullName evidence="3">Uncharacterized protein</fullName>
    </submittedName>
</protein>
<evidence type="ECO:0000313" key="4">
    <source>
        <dbReference type="Proteomes" id="UP000188532"/>
    </source>
</evidence>
<evidence type="ECO:0000313" key="5">
    <source>
        <dbReference type="Proteomes" id="UP000189229"/>
    </source>
</evidence>
<evidence type="ECO:0000313" key="3">
    <source>
        <dbReference type="EMBL" id="OOK77190.1"/>
    </source>
</evidence>
<dbReference type="EMBL" id="MVBM01000009">
    <property type="protein sequence ID" value="OOK66772.1"/>
    <property type="molecule type" value="Genomic_DNA"/>
</dbReference>
<evidence type="ECO:0000256" key="1">
    <source>
        <dbReference type="SAM" id="MobiDB-lite"/>
    </source>
</evidence>
<name>A0A1V3XDN2_MYCKA</name>
<reference evidence="4 5" key="1">
    <citation type="submission" date="2017-02" db="EMBL/GenBank/DDBJ databases">
        <title>Complete genome sequences of Mycobacterium kansasii strains isolated from rhesus macaques.</title>
        <authorList>
            <person name="Panda A."/>
            <person name="Nagaraj S."/>
            <person name="Zhao X."/>
            <person name="Tettelin H."/>
            <person name="Detolla L.J."/>
        </authorList>
    </citation>
    <scope>NUCLEOTIDE SEQUENCE [LARGE SCALE GENOMIC DNA]</scope>
    <source>
        <strain evidence="3 4">11-3469</strain>
        <strain evidence="2 5">11-3813</strain>
    </source>
</reference>
<organism evidence="3 4">
    <name type="scientific">Mycobacterium kansasii</name>
    <dbReference type="NCBI Taxonomy" id="1768"/>
    <lineage>
        <taxon>Bacteria</taxon>
        <taxon>Bacillati</taxon>
        <taxon>Actinomycetota</taxon>
        <taxon>Actinomycetes</taxon>
        <taxon>Mycobacteriales</taxon>
        <taxon>Mycobacteriaceae</taxon>
        <taxon>Mycobacterium</taxon>
    </lineage>
</organism>
<dbReference type="EMBL" id="MVBN01000003">
    <property type="protein sequence ID" value="OOK77190.1"/>
    <property type="molecule type" value="Genomic_DNA"/>
</dbReference>
<gene>
    <name evidence="3" type="ORF">BZL29_3252</name>
    <name evidence="2" type="ORF">BZL30_8226</name>
</gene>
<proteinExistence type="predicted"/>
<dbReference type="Proteomes" id="UP000188532">
    <property type="component" value="Unassembled WGS sequence"/>
</dbReference>
<comment type="caution">
    <text evidence="3">The sequence shown here is derived from an EMBL/GenBank/DDBJ whole genome shotgun (WGS) entry which is preliminary data.</text>
</comment>
<accession>A0A1V3XDN2</accession>
<sequence>MSEAARITAEYSRQSERGLQGCARRRADQVDAASWKHPGSRKPSSAGAITSDR</sequence>
<feature type="region of interest" description="Disordered" evidence="1">
    <location>
        <begin position="1"/>
        <end position="53"/>
    </location>
</feature>